<reference evidence="4 9" key="1">
    <citation type="submission" date="2016-02" db="EMBL/GenBank/DDBJ databases">
        <authorList>
            <consortium name="Pathogen Informatics"/>
        </authorList>
    </citation>
    <scope>NUCLEOTIDE SEQUENCE [LARGE SCALE GENOMIC DNA]</scope>
    <source>
        <strain evidence="4 9">K173</strain>
        <strain evidence="5 13">NK65 ny</strain>
        <strain evidence="6 12">NK65e</strain>
        <strain evidence="8 10">SP11 Antwerpcl1</strain>
        <strain evidence="7 11">SP11 RLL</strain>
    </source>
</reference>
<evidence type="ECO:0000313" key="11">
    <source>
        <dbReference type="Proteomes" id="UP000219974"/>
    </source>
</evidence>
<evidence type="ECO:0000256" key="1">
    <source>
        <dbReference type="ARBA" id="ARBA00023529"/>
    </source>
</evidence>
<dbReference type="EC" id="3.4.21.62" evidence="2"/>
<evidence type="ECO:0000313" key="10">
    <source>
        <dbReference type="Proteomes" id="UP000219860"/>
    </source>
</evidence>
<dbReference type="Gene3D" id="3.40.50.200">
    <property type="entry name" value="Peptidase S8/S53 domain"/>
    <property type="match status" value="1"/>
</dbReference>
<evidence type="ECO:0000313" key="7">
    <source>
        <dbReference type="EMBL" id="SCO60931.1"/>
    </source>
</evidence>
<dbReference type="GO" id="GO:0004252">
    <property type="term" value="F:serine-type endopeptidase activity"/>
    <property type="evidence" value="ECO:0007669"/>
    <property type="project" value="UniProtKB-EC"/>
</dbReference>
<evidence type="ECO:0000256" key="2">
    <source>
        <dbReference type="ARBA" id="ARBA00023619"/>
    </source>
</evidence>
<dbReference type="Proteomes" id="UP000069549">
    <property type="component" value="Chromosome 11"/>
</dbReference>
<protein>
    <recommendedName>
        <fullName evidence="2">subtilisin</fullName>
        <ecNumber evidence="2">3.4.21.62</ecNumber>
    </recommendedName>
</protein>
<dbReference type="AlphaFoldDB" id="A0A122IE74"/>
<organism evidence="4 9">
    <name type="scientific">Plasmodium berghei</name>
    <dbReference type="NCBI Taxonomy" id="5821"/>
    <lineage>
        <taxon>Eukaryota</taxon>
        <taxon>Sar</taxon>
        <taxon>Alveolata</taxon>
        <taxon>Apicomplexa</taxon>
        <taxon>Aconoidasida</taxon>
        <taxon>Haemosporida</taxon>
        <taxon>Plasmodiidae</taxon>
        <taxon>Plasmodium</taxon>
        <taxon>Plasmodium (Vinckeia)</taxon>
    </lineage>
</organism>
<dbReference type="OMA" id="YSYCESS"/>
<evidence type="ECO:0000313" key="12">
    <source>
        <dbReference type="Proteomes" id="UP000220214"/>
    </source>
</evidence>
<dbReference type="Proteomes" id="UP000219974">
    <property type="component" value="Chromosome 11"/>
</dbReference>
<dbReference type="Proteomes" id="UP000219860">
    <property type="component" value="Chromosome 11"/>
</dbReference>
<evidence type="ECO:0000313" key="8">
    <source>
        <dbReference type="EMBL" id="SCO62974.1"/>
    </source>
</evidence>
<dbReference type="GO" id="GO:0006508">
    <property type="term" value="P:proteolysis"/>
    <property type="evidence" value="ECO:0007669"/>
    <property type="project" value="InterPro"/>
</dbReference>
<dbReference type="OrthoDB" id="387243at2759"/>
<dbReference type="EMBL" id="LT608147">
    <property type="protein sequence ID" value="SCM23567.1"/>
    <property type="molecule type" value="Genomic_DNA"/>
</dbReference>
<dbReference type="VEuPathDB" id="PlasmoDB:PBANKA_1106900"/>
<dbReference type="EMBL" id="LT160031">
    <property type="protein sequence ID" value="CXI60463.1"/>
    <property type="molecule type" value="Genomic_DNA"/>
</dbReference>
<comment type="catalytic activity">
    <reaction evidence="1">
        <text>Hydrolysis of proteins with broad specificity for peptide bonds, and a preference for a large uncharged residue in P1. Hydrolyzes peptide amides.</text>
        <dbReference type="EC" id="3.4.21.62"/>
    </reaction>
</comment>
<gene>
    <name evidence="4" type="ORF">PBK173_000272600</name>
    <name evidence="6" type="ORF">PBNK65E_000264600</name>
    <name evidence="5" type="ORF">PBNK65NY_000263800</name>
    <name evidence="8" type="ORF">PBSP11A_000263800</name>
    <name evidence="7" type="ORF">PBSP11RLL_000264100</name>
</gene>
<evidence type="ECO:0000313" key="6">
    <source>
        <dbReference type="EMBL" id="SCN26662.1"/>
    </source>
</evidence>
<evidence type="ECO:0000313" key="9">
    <source>
        <dbReference type="Proteomes" id="UP000069549"/>
    </source>
</evidence>
<evidence type="ECO:0000313" key="4">
    <source>
        <dbReference type="EMBL" id="CXI60463.1"/>
    </source>
</evidence>
<evidence type="ECO:0000256" key="3">
    <source>
        <dbReference type="SAM" id="MobiDB-lite"/>
    </source>
</evidence>
<dbReference type="Proteomes" id="UP000516480">
    <property type="component" value="Chromosome 11"/>
</dbReference>
<dbReference type="SMR" id="A0A122IE74"/>
<dbReference type="EMBL" id="LT608275">
    <property type="protein sequence ID" value="SCO60931.1"/>
    <property type="molecule type" value="Genomic_DNA"/>
</dbReference>
<dbReference type="SUPFAM" id="SSF52743">
    <property type="entry name" value="Subtilisin-like"/>
    <property type="match status" value="1"/>
</dbReference>
<dbReference type="EMBL" id="LT608259">
    <property type="protein sequence ID" value="SCO62974.1"/>
    <property type="molecule type" value="Genomic_DNA"/>
</dbReference>
<sequence length="836" mass="99420">MVLLNGKLKYIAVVAIFYNLIILLVKEKFPYICTKKKFHAISNRILYEYLNNFVSKDIFRREDITLKNLNFVQTNLKSDKDAEIKENRDTQSVDDNMFQRVYKFILNFFYGNKKNRINKSMNYGKYDNFNKINDIFEFMRNNGLPINITSVCLIDTGLNIKDALINYFLNHDISTYNSYTYHSVNINYKKPDSFNFGINSENCDEDNYSECESTFLENHNGHGKYEDKSTIQGDSLKLIEKKYDKNVDLQRSGIDVEICKAFNNSKEKKNSLNIIPVIKCLEYCKTKNVKIIHMDYNINEQNEQLIQIMDDLKNSEIFVILPSEKLFNEKPYEDNSVIYPSSFFEKFENVFFIGSLDYSDMSSDDADIASNFQIQKNEYLKYRKNNVFLLDSINSSLKKRDDHDILYYEIKYSSAFFINIITIILNIYPNMSIKELRNILSYSIPSKETAQLKTENIFEGNFDINKFIHILLNRGINSSGFVRKYKDVTPNESTNKIFLLEDQKDADIEPQKDSSIDIYCDEGGSDEDIVSTSNGLDVYSEYSHSNNKSDQLLNDEKGLKYETYKDLYSVKENDIYVFESNNPTNSSFMQMNYDDKIKSKYLDNLEEANYQNHRTQFEINRNDNRYPIISEDNLRDRQNMHNIQMLNDGINYSENANNIEELYDNDFEDYRGKDLNPEYNKIRDNNNNKNINKEFGILNTWRKNNEGLYLSDSEEESQPFKWMDMHVDDIYQDRKKRLKGNNYDNRNGRVRRIYEDNKRGRYIKNRNMQKKKNFDRNLKNKRYLNRRTKRHINEKNKRIMREKKNKYNNSVLKRNEMKSHNNSQKTPKIIPRKYSR</sequence>
<feature type="region of interest" description="Disordered" evidence="3">
    <location>
        <begin position="802"/>
        <end position="836"/>
    </location>
</feature>
<evidence type="ECO:0000313" key="5">
    <source>
        <dbReference type="EMBL" id="SCM23567.1"/>
    </source>
</evidence>
<dbReference type="EMBL" id="LT614637">
    <property type="protein sequence ID" value="SCN26662.1"/>
    <property type="molecule type" value="Genomic_DNA"/>
</dbReference>
<proteinExistence type="predicted"/>
<accession>A0A122IE74</accession>
<name>A0A122IE74_PLABE</name>
<dbReference type="InterPro" id="IPR036852">
    <property type="entry name" value="Peptidase_S8/S53_dom_sf"/>
</dbReference>
<dbReference type="Proteomes" id="UP000220214">
    <property type="component" value="Chromosome 11"/>
</dbReference>
<evidence type="ECO:0000313" key="13">
    <source>
        <dbReference type="Proteomes" id="UP000516480"/>
    </source>
</evidence>